<protein>
    <submittedName>
        <fullName evidence="1">HNH endonuclease</fullName>
    </submittedName>
</protein>
<keyword evidence="1" id="KW-0255">Endonuclease</keyword>
<dbReference type="EMBL" id="JAAGPU010000026">
    <property type="protein sequence ID" value="NEU05777.1"/>
    <property type="molecule type" value="Genomic_DNA"/>
</dbReference>
<gene>
    <name evidence="1" type="ORF">G3M99_13145</name>
</gene>
<evidence type="ECO:0000313" key="1">
    <source>
        <dbReference type="EMBL" id="NEU05777.1"/>
    </source>
</evidence>
<proteinExistence type="predicted"/>
<keyword evidence="1" id="KW-0378">Hydrolase</keyword>
<organism evidence="1 2">
    <name type="scientific">Clostridium senegalense</name>
    <dbReference type="NCBI Taxonomy" id="1465809"/>
    <lineage>
        <taxon>Bacteria</taxon>
        <taxon>Bacillati</taxon>
        <taxon>Bacillota</taxon>
        <taxon>Clostridia</taxon>
        <taxon>Eubacteriales</taxon>
        <taxon>Clostridiaceae</taxon>
        <taxon>Clostridium</taxon>
    </lineage>
</organism>
<dbReference type="InterPro" id="IPR032869">
    <property type="entry name" value="WHH_dom_containing"/>
</dbReference>
<name>A0A6M0H5I9_9CLOT</name>
<sequence>MKPGTRYPDFESAGLIKRVEPLPKRLWNVTDRAQFKYLDNLIEGGRPEGTTWHHSEIDGRMELVPFGIHNIILTIRVVEV</sequence>
<reference evidence="1 2" key="1">
    <citation type="submission" date="2020-02" db="EMBL/GenBank/DDBJ databases">
        <title>Genome assembly of a novel Clostridium senegalense strain.</title>
        <authorList>
            <person name="Gupta T.B."/>
            <person name="Jauregui R."/>
            <person name="Maclean P."/>
            <person name="Nawarathana A."/>
            <person name="Brightwell G."/>
        </authorList>
    </citation>
    <scope>NUCLEOTIDE SEQUENCE [LARGE SCALE GENOMIC DNA]</scope>
    <source>
        <strain evidence="1 2">AGRFS4</strain>
    </source>
</reference>
<dbReference type="AlphaFoldDB" id="A0A6M0H5I9"/>
<accession>A0A6M0H5I9</accession>
<comment type="caution">
    <text evidence="1">The sequence shown here is derived from an EMBL/GenBank/DDBJ whole genome shotgun (WGS) entry which is preliminary data.</text>
</comment>
<keyword evidence="2" id="KW-1185">Reference proteome</keyword>
<dbReference type="RefSeq" id="WP_199870443.1">
    <property type="nucleotide sequence ID" value="NZ_JAAGPU010000026.1"/>
</dbReference>
<dbReference type="Pfam" id="PF14414">
    <property type="entry name" value="WHH"/>
    <property type="match status" value="1"/>
</dbReference>
<evidence type="ECO:0000313" key="2">
    <source>
        <dbReference type="Proteomes" id="UP000481872"/>
    </source>
</evidence>
<dbReference type="Proteomes" id="UP000481872">
    <property type="component" value="Unassembled WGS sequence"/>
</dbReference>
<dbReference type="GO" id="GO:0004519">
    <property type="term" value="F:endonuclease activity"/>
    <property type="evidence" value="ECO:0007669"/>
    <property type="project" value="UniProtKB-KW"/>
</dbReference>
<keyword evidence="1" id="KW-0540">Nuclease</keyword>